<feature type="transmembrane region" description="Helical" evidence="5">
    <location>
        <begin position="236"/>
        <end position="257"/>
    </location>
</feature>
<dbReference type="InterPro" id="IPR036259">
    <property type="entry name" value="MFS_trans_sf"/>
</dbReference>
<name>A0A2A4ZA84_9PROT</name>
<comment type="subcellular location">
    <subcellularLocation>
        <location evidence="1">Membrane</location>
        <topology evidence="1">Multi-pass membrane protein</topology>
    </subcellularLocation>
</comment>
<sequence>MQIRTARIRTSIGFILYGLVQGLWLVQIPTVVTRLNIDSKTLGLVVLTAGLASAIAQPVAGWFVGVLGSRRTTQIVQPTYFIIVPALILAPNLTFLFVASFIMGLVAGPSNVSINTQAAEVENARGITTVPSFHGWFSVGSFASASVVALIIASGFHAGIGITAVIATAAILSIWSCSGMLPQVDVPDKKPKKTSLRLPTGAVLGVALIMVFSNLVEGGTTNFNALFLSEVKGANEVMVGAGFTFYSFAMAAMRFAGGSLIEKFGIRKILTLGGVMVIIGFAIAILATNIWLSAFGFLIVGLGAANSYPVLIGAASRIKGVKPSVGVASVATAGLFGILVGPVLVGFVADLFGLSMGLSVLAVSGLAMAIGANLYNWKTED</sequence>
<feature type="transmembrane region" description="Helical" evidence="5">
    <location>
        <begin position="12"/>
        <end position="32"/>
    </location>
</feature>
<gene>
    <name evidence="7" type="ORF">COB13_00845</name>
</gene>
<feature type="transmembrane region" description="Helical" evidence="5">
    <location>
        <begin position="142"/>
        <end position="175"/>
    </location>
</feature>
<dbReference type="InterPro" id="IPR011701">
    <property type="entry name" value="MFS"/>
</dbReference>
<dbReference type="InterPro" id="IPR020846">
    <property type="entry name" value="MFS_dom"/>
</dbReference>
<dbReference type="SUPFAM" id="SSF103473">
    <property type="entry name" value="MFS general substrate transporter"/>
    <property type="match status" value="1"/>
</dbReference>
<evidence type="ECO:0000256" key="5">
    <source>
        <dbReference type="SAM" id="Phobius"/>
    </source>
</evidence>
<dbReference type="GO" id="GO:0022857">
    <property type="term" value="F:transmembrane transporter activity"/>
    <property type="evidence" value="ECO:0007669"/>
    <property type="project" value="InterPro"/>
</dbReference>
<reference evidence="7" key="2">
    <citation type="journal article" date="2018" name="ISME J.">
        <title>A dynamic microbial community with high functional redundancy inhabits the cold, oxic subseafloor aquifer.</title>
        <authorList>
            <person name="Tully B.J."/>
            <person name="Wheat C.G."/>
            <person name="Glazer B.T."/>
            <person name="Huber J.A."/>
        </authorList>
    </citation>
    <scope>NUCLEOTIDE SEQUENCE</scope>
    <source>
        <strain evidence="7">NORP83</strain>
    </source>
</reference>
<dbReference type="AlphaFoldDB" id="A0A2A4ZA84"/>
<reference key="1">
    <citation type="submission" date="2017-08" db="EMBL/GenBank/DDBJ databases">
        <title>A dynamic microbial community with high functional redundancy inhabits the cold, oxic subseafloor aquifer.</title>
        <authorList>
            <person name="Tully B.J."/>
            <person name="Wheat C.G."/>
            <person name="Glazer B.T."/>
            <person name="Huber J.A."/>
        </authorList>
    </citation>
    <scope>NUCLEOTIDE SEQUENCE [LARGE SCALE GENOMIC DNA]</scope>
</reference>
<feature type="transmembrane region" description="Helical" evidence="5">
    <location>
        <begin position="327"/>
        <end position="348"/>
    </location>
</feature>
<keyword evidence="4 5" id="KW-0472">Membrane</keyword>
<comment type="caution">
    <text evidence="7">The sequence shown here is derived from an EMBL/GenBank/DDBJ whole genome shotgun (WGS) entry which is preliminary data.</text>
</comment>
<dbReference type="PROSITE" id="PS50850">
    <property type="entry name" value="MFS"/>
    <property type="match status" value="1"/>
</dbReference>
<dbReference type="PANTHER" id="PTHR23514:SF13">
    <property type="entry name" value="INNER MEMBRANE PROTEIN YBJJ"/>
    <property type="match status" value="1"/>
</dbReference>
<organism evidence="7">
    <name type="scientific">OCS116 cluster bacterium</name>
    <dbReference type="NCBI Taxonomy" id="2030921"/>
    <lineage>
        <taxon>Bacteria</taxon>
        <taxon>Pseudomonadati</taxon>
        <taxon>Pseudomonadota</taxon>
        <taxon>Alphaproteobacteria</taxon>
        <taxon>OCS116 cluster</taxon>
    </lineage>
</organism>
<evidence type="ECO:0000256" key="4">
    <source>
        <dbReference type="ARBA" id="ARBA00023136"/>
    </source>
</evidence>
<dbReference type="PANTHER" id="PTHR23514">
    <property type="entry name" value="BYPASS OF STOP CODON PROTEIN 6"/>
    <property type="match status" value="1"/>
</dbReference>
<feature type="transmembrane region" description="Helical" evidence="5">
    <location>
        <begin position="44"/>
        <end position="68"/>
    </location>
</feature>
<evidence type="ECO:0000256" key="1">
    <source>
        <dbReference type="ARBA" id="ARBA00004141"/>
    </source>
</evidence>
<feature type="domain" description="Major facilitator superfamily (MFS) profile" evidence="6">
    <location>
        <begin position="6"/>
        <end position="380"/>
    </location>
</feature>
<dbReference type="CDD" id="cd17393">
    <property type="entry name" value="MFS_MosC_like"/>
    <property type="match status" value="1"/>
</dbReference>
<accession>A0A2A4ZA84</accession>
<feature type="transmembrane region" description="Helical" evidence="5">
    <location>
        <begin position="294"/>
        <end position="315"/>
    </location>
</feature>
<dbReference type="Gene3D" id="1.20.1250.20">
    <property type="entry name" value="MFS general substrate transporter like domains"/>
    <property type="match status" value="2"/>
</dbReference>
<dbReference type="Pfam" id="PF07690">
    <property type="entry name" value="MFS_1"/>
    <property type="match status" value="2"/>
</dbReference>
<protein>
    <recommendedName>
        <fullName evidence="6">Major facilitator superfamily (MFS) profile domain-containing protein</fullName>
    </recommendedName>
</protein>
<feature type="transmembrane region" description="Helical" evidence="5">
    <location>
        <begin position="196"/>
        <end position="216"/>
    </location>
</feature>
<proteinExistence type="predicted"/>
<feature type="transmembrane region" description="Helical" evidence="5">
    <location>
        <begin position="269"/>
        <end position="288"/>
    </location>
</feature>
<dbReference type="InterPro" id="IPR051788">
    <property type="entry name" value="MFS_Transporter"/>
</dbReference>
<feature type="transmembrane region" description="Helical" evidence="5">
    <location>
        <begin position="354"/>
        <end position="375"/>
    </location>
</feature>
<evidence type="ECO:0000259" key="6">
    <source>
        <dbReference type="PROSITE" id="PS50850"/>
    </source>
</evidence>
<dbReference type="EMBL" id="NVUS01000001">
    <property type="protein sequence ID" value="PCJ03811.1"/>
    <property type="molecule type" value="Genomic_DNA"/>
</dbReference>
<feature type="transmembrane region" description="Helical" evidence="5">
    <location>
        <begin position="80"/>
        <end position="106"/>
    </location>
</feature>
<keyword evidence="2 5" id="KW-0812">Transmembrane</keyword>
<evidence type="ECO:0000313" key="7">
    <source>
        <dbReference type="EMBL" id="PCJ03811.1"/>
    </source>
</evidence>
<dbReference type="GO" id="GO:0016020">
    <property type="term" value="C:membrane"/>
    <property type="evidence" value="ECO:0007669"/>
    <property type="project" value="UniProtKB-SubCell"/>
</dbReference>
<keyword evidence="3 5" id="KW-1133">Transmembrane helix</keyword>
<evidence type="ECO:0000256" key="3">
    <source>
        <dbReference type="ARBA" id="ARBA00022989"/>
    </source>
</evidence>
<evidence type="ECO:0000256" key="2">
    <source>
        <dbReference type="ARBA" id="ARBA00022692"/>
    </source>
</evidence>